<proteinExistence type="predicted"/>
<keyword evidence="2" id="KW-1185">Reference proteome</keyword>
<dbReference type="Gene3D" id="1.10.10.10">
    <property type="entry name" value="Winged helix-like DNA-binding domain superfamily/Winged helix DNA-binding domain"/>
    <property type="match status" value="1"/>
</dbReference>
<evidence type="ECO:0008006" key="3">
    <source>
        <dbReference type="Google" id="ProtNLM"/>
    </source>
</evidence>
<dbReference type="Pfam" id="PF11625">
    <property type="entry name" value="DUF3253"/>
    <property type="match status" value="1"/>
</dbReference>
<evidence type="ECO:0000313" key="1">
    <source>
        <dbReference type="EMBL" id="ODP37897.1"/>
    </source>
</evidence>
<sequence length="81" mass="8966">MDREDAARRMTLTLLAARAPDATICPSEVARALSPDHWRDEMLRVHAATDLLAEQGAVQLSWKGTPMPVRSGPYRIALSRP</sequence>
<dbReference type="STRING" id="1888892.BFL28_16555"/>
<dbReference type="EMBL" id="MDDS01000023">
    <property type="protein sequence ID" value="ODP37897.1"/>
    <property type="molecule type" value="Genomic_DNA"/>
</dbReference>
<dbReference type="AlphaFoldDB" id="A0A1E3LVT8"/>
<gene>
    <name evidence="1" type="ORF">BFL28_16555</name>
</gene>
<protein>
    <recommendedName>
        <fullName evidence="3">S-adenosylmethionine tRNA ribosyltransferase</fullName>
    </recommendedName>
</protein>
<dbReference type="InterPro" id="IPR036388">
    <property type="entry name" value="WH-like_DNA-bd_sf"/>
</dbReference>
<organism evidence="1 2">
    <name type="scientific">Sphingomonas turrisvirgatae</name>
    <dbReference type="NCBI Taxonomy" id="1888892"/>
    <lineage>
        <taxon>Bacteria</taxon>
        <taxon>Pseudomonadati</taxon>
        <taxon>Pseudomonadota</taxon>
        <taxon>Alphaproteobacteria</taxon>
        <taxon>Sphingomonadales</taxon>
        <taxon>Sphingomonadaceae</taxon>
        <taxon>Sphingomonas</taxon>
    </lineage>
</organism>
<comment type="caution">
    <text evidence="1">The sequence shown here is derived from an EMBL/GenBank/DDBJ whole genome shotgun (WGS) entry which is preliminary data.</text>
</comment>
<dbReference type="RefSeq" id="WP_069320352.1">
    <property type="nucleotide sequence ID" value="NZ_MDDS01000023.1"/>
</dbReference>
<dbReference type="OrthoDB" id="34459at2"/>
<dbReference type="SUPFAM" id="SSF46785">
    <property type="entry name" value="Winged helix' DNA-binding domain"/>
    <property type="match status" value="1"/>
</dbReference>
<accession>A0A1E3LVT8</accession>
<evidence type="ECO:0000313" key="2">
    <source>
        <dbReference type="Proteomes" id="UP000094487"/>
    </source>
</evidence>
<dbReference type="Proteomes" id="UP000094487">
    <property type="component" value="Unassembled WGS sequence"/>
</dbReference>
<reference evidence="1 2" key="1">
    <citation type="submission" date="2016-08" db="EMBL/GenBank/DDBJ databases">
        <title>Draft genome of the agarase producing Sphingomonas sp. MCT13.</title>
        <authorList>
            <person name="D'Andrea M.M."/>
            <person name="Rossolini G.M."/>
            <person name="Thaller M.C."/>
        </authorList>
    </citation>
    <scope>NUCLEOTIDE SEQUENCE [LARGE SCALE GENOMIC DNA]</scope>
    <source>
        <strain evidence="1 2">MCT13</strain>
    </source>
</reference>
<dbReference type="InterPro" id="IPR021660">
    <property type="entry name" value="DUF3253"/>
</dbReference>
<name>A0A1E3LVT8_9SPHN</name>
<dbReference type="InterPro" id="IPR036390">
    <property type="entry name" value="WH_DNA-bd_sf"/>
</dbReference>